<protein>
    <submittedName>
        <fullName evidence="1">Uncharacterized protein</fullName>
    </submittedName>
</protein>
<evidence type="ECO:0000313" key="1">
    <source>
        <dbReference type="EMBL" id="KKM66341.1"/>
    </source>
</evidence>
<gene>
    <name evidence="1" type="ORF">LCGC14_1482180</name>
</gene>
<reference evidence="1" key="1">
    <citation type="journal article" date="2015" name="Nature">
        <title>Complex archaea that bridge the gap between prokaryotes and eukaryotes.</title>
        <authorList>
            <person name="Spang A."/>
            <person name="Saw J.H."/>
            <person name="Jorgensen S.L."/>
            <person name="Zaremba-Niedzwiedzka K."/>
            <person name="Martijn J."/>
            <person name="Lind A.E."/>
            <person name="van Eijk R."/>
            <person name="Schleper C."/>
            <person name="Guy L."/>
            <person name="Ettema T.J."/>
        </authorList>
    </citation>
    <scope>NUCLEOTIDE SEQUENCE</scope>
</reference>
<proteinExistence type="predicted"/>
<dbReference type="AlphaFoldDB" id="A0A0F9JV77"/>
<name>A0A0F9JV77_9ZZZZ</name>
<dbReference type="EMBL" id="LAZR01010553">
    <property type="protein sequence ID" value="KKM66341.1"/>
    <property type="molecule type" value="Genomic_DNA"/>
</dbReference>
<sequence length="77" mass="9133">MPAYINLDKCEKIMDEVNNRIDDDELRYDIWNDIIKRENLCKEEINHISNIGKISCQCPSELCASTRTYYPYAKENE</sequence>
<organism evidence="1">
    <name type="scientific">marine sediment metagenome</name>
    <dbReference type="NCBI Taxonomy" id="412755"/>
    <lineage>
        <taxon>unclassified sequences</taxon>
        <taxon>metagenomes</taxon>
        <taxon>ecological metagenomes</taxon>
    </lineage>
</organism>
<accession>A0A0F9JV77</accession>
<comment type="caution">
    <text evidence="1">The sequence shown here is derived from an EMBL/GenBank/DDBJ whole genome shotgun (WGS) entry which is preliminary data.</text>
</comment>